<keyword evidence="4" id="KW-0276">Fatty acid metabolism</keyword>
<evidence type="ECO:0000256" key="1">
    <source>
        <dbReference type="ARBA" id="ARBA00006432"/>
    </source>
</evidence>
<keyword evidence="2" id="KW-0436">Ligase</keyword>
<keyword evidence="3" id="KW-0547">Nucleotide-binding</keyword>
<dbReference type="PANTHER" id="PTHR43272:SF83">
    <property type="entry name" value="ACYL-COA SYNTHETASE LONG-CHAIN, ISOFORM J"/>
    <property type="match status" value="1"/>
</dbReference>
<gene>
    <name evidence="10" type="ORF">ONB1V03_LOCUS6433</name>
</gene>
<dbReference type="PROSITE" id="PS00455">
    <property type="entry name" value="AMP_BINDING"/>
    <property type="match status" value="1"/>
</dbReference>
<dbReference type="InterPro" id="IPR000873">
    <property type="entry name" value="AMP-dep_synth/lig_dom"/>
</dbReference>
<keyword evidence="8" id="KW-1133">Transmembrane helix</keyword>
<dbReference type="EMBL" id="OC917712">
    <property type="protein sequence ID" value="CAD7647804.1"/>
    <property type="molecule type" value="Genomic_DNA"/>
</dbReference>
<dbReference type="GO" id="GO:0090433">
    <property type="term" value="F:palmitoyl-CoA ligase activity"/>
    <property type="evidence" value="ECO:0007669"/>
    <property type="project" value="TreeGrafter"/>
</dbReference>
<protein>
    <recommendedName>
        <fullName evidence="6">long-chain-fatty-acid--CoA ligase</fullName>
        <ecNumber evidence="6">6.2.1.3</ecNumber>
    </recommendedName>
</protein>
<dbReference type="GO" id="GO:0005886">
    <property type="term" value="C:plasma membrane"/>
    <property type="evidence" value="ECO:0007669"/>
    <property type="project" value="TreeGrafter"/>
</dbReference>
<keyword evidence="11" id="KW-1185">Reference proteome</keyword>
<dbReference type="GO" id="GO:0005811">
    <property type="term" value="C:lipid droplet"/>
    <property type="evidence" value="ECO:0007669"/>
    <property type="project" value="TreeGrafter"/>
</dbReference>
<keyword evidence="4" id="KW-0443">Lipid metabolism</keyword>
<feature type="transmembrane region" description="Helical" evidence="8">
    <location>
        <begin position="12"/>
        <end position="36"/>
    </location>
</feature>
<dbReference type="InterPro" id="IPR020845">
    <property type="entry name" value="AMP-binding_CS"/>
</dbReference>
<comment type="similarity">
    <text evidence="1">Belongs to the ATP-dependent AMP-binding enzyme family.</text>
</comment>
<dbReference type="Pfam" id="PF00501">
    <property type="entry name" value="AMP-binding"/>
    <property type="match status" value="1"/>
</dbReference>
<accession>A0A7R9LTS4</accession>
<evidence type="ECO:0000259" key="9">
    <source>
        <dbReference type="Pfam" id="PF00501"/>
    </source>
</evidence>
<dbReference type="PANTHER" id="PTHR43272">
    <property type="entry name" value="LONG-CHAIN-FATTY-ACID--COA LIGASE"/>
    <property type="match status" value="1"/>
</dbReference>
<name>A0A7R9LTS4_9ACAR</name>
<comment type="catalytic activity">
    <reaction evidence="7">
        <text>a long-chain fatty acid + ATP + CoA = a long-chain fatty acyl-CoA + AMP + diphosphate</text>
        <dbReference type="Rhea" id="RHEA:15421"/>
        <dbReference type="ChEBI" id="CHEBI:30616"/>
        <dbReference type="ChEBI" id="CHEBI:33019"/>
        <dbReference type="ChEBI" id="CHEBI:57287"/>
        <dbReference type="ChEBI" id="CHEBI:57560"/>
        <dbReference type="ChEBI" id="CHEBI:83139"/>
        <dbReference type="ChEBI" id="CHEBI:456215"/>
        <dbReference type="EC" id="6.2.1.3"/>
    </reaction>
</comment>
<feature type="domain" description="AMP-dependent synthetase/ligase" evidence="9">
    <location>
        <begin position="130"/>
        <end position="542"/>
    </location>
</feature>
<dbReference type="Gene3D" id="3.40.50.12780">
    <property type="entry name" value="N-terminal domain of ligase-like"/>
    <property type="match status" value="1"/>
</dbReference>
<dbReference type="GO" id="GO:0005524">
    <property type="term" value="F:ATP binding"/>
    <property type="evidence" value="ECO:0007669"/>
    <property type="project" value="UniProtKB-KW"/>
</dbReference>
<dbReference type="OrthoDB" id="1700726at2759"/>
<evidence type="ECO:0000256" key="4">
    <source>
        <dbReference type="ARBA" id="ARBA00022832"/>
    </source>
</evidence>
<dbReference type="GO" id="GO:0035336">
    <property type="term" value="P:long-chain fatty-acyl-CoA metabolic process"/>
    <property type="evidence" value="ECO:0007669"/>
    <property type="project" value="TreeGrafter"/>
</dbReference>
<keyword evidence="8" id="KW-0472">Membrane</keyword>
<organism evidence="10">
    <name type="scientific">Oppiella nova</name>
    <dbReference type="NCBI Taxonomy" id="334625"/>
    <lineage>
        <taxon>Eukaryota</taxon>
        <taxon>Metazoa</taxon>
        <taxon>Ecdysozoa</taxon>
        <taxon>Arthropoda</taxon>
        <taxon>Chelicerata</taxon>
        <taxon>Arachnida</taxon>
        <taxon>Acari</taxon>
        <taxon>Acariformes</taxon>
        <taxon>Sarcoptiformes</taxon>
        <taxon>Oribatida</taxon>
        <taxon>Brachypylina</taxon>
        <taxon>Oppioidea</taxon>
        <taxon>Oppiidae</taxon>
        <taxon>Oppiella</taxon>
    </lineage>
</organism>
<dbReference type="InterPro" id="IPR042099">
    <property type="entry name" value="ANL_N_sf"/>
</dbReference>
<evidence type="ECO:0000256" key="6">
    <source>
        <dbReference type="ARBA" id="ARBA00026121"/>
    </source>
</evidence>
<dbReference type="Proteomes" id="UP000728032">
    <property type="component" value="Unassembled WGS sequence"/>
</dbReference>
<evidence type="ECO:0000256" key="5">
    <source>
        <dbReference type="ARBA" id="ARBA00022840"/>
    </source>
</evidence>
<reference evidence="10" key="1">
    <citation type="submission" date="2020-11" db="EMBL/GenBank/DDBJ databases">
        <authorList>
            <person name="Tran Van P."/>
        </authorList>
    </citation>
    <scope>NUCLEOTIDE SEQUENCE</scope>
</reference>
<keyword evidence="8" id="KW-0812">Transmembrane</keyword>
<evidence type="ECO:0000256" key="3">
    <source>
        <dbReference type="ARBA" id="ARBA00022741"/>
    </source>
</evidence>
<dbReference type="GO" id="GO:0005783">
    <property type="term" value="C:endoplasmic reticulum"/>
    <property type="evidence" value="ECO:0007669"/>
    <property type="project" value="TreeGrafter"/>
</dbReference>
<dbReference type="AlphaFoldDB" id="A0A7R9LTS4"/>
<evidence type="ECO:0000313" key="11">
    <source>
        <dbReference type="Proteomes" id="UP000728032"/>
    </source>
</evidence>
<dbReference type="EC" id="6.2.1.3" evidence="6"/>
<evidence type="ECO:0000313" key="10">
    <source>
        <dbReference type="EMBL" id="CAD7647804.1"/>
    </source>
</evidence>
<dbReference type="SUPFAM" id="SSF56801">
    <property type="entry name" value="Acetyl-CoA synthetase-like"/>
    <property type="match status" value="1"/>
</dbReference>
<keyword evidence="5" id="KW-0067">ATP-binding</keyword>
<evidence type="ECO:0000256" key="2">
    <source>
        <dbReference type="ARBA" id="ARBA00022598"/>
    </source>
</evidence>
<evidence type="ECO:0000256" key="8">
    <source>
        <dbReference type="SAM" id="Phobius"/>
    </source>
</evidence>
<proteinExistence type="inferred from homology"/>
<evidence type="ECO:0000256" key="7">
    <source>
        <dbReference type="ARBA" id="ARBA00036813"/>
    </source>
</evidence>
<sequence>MSESLLNDVLVFVFMFFARIIVTTYTYATLPVYYLWQKPWKRLSVAANCGGKPTDPSDPHSEWTREVAIPQHPLMSCQTVSEAIDKVMELYPSDKPSIGYREVLAEEVQVDREGRPIKIDGKVLRKYRLSDYRWLTLGEVSQRIDRIAKGLMHCGCKRGDRVAIYAETGVQWFLMSGGIAKVGAVLVTLFHTLNDEGLIHALNETEVSFLITSFELITRVSALSPKLPALRTVVYFEGPKKELNYSFRDGIKVLSLTELEINGQQFGHKYEIKSLDPDAECMIMYTSGTSGLPKGVIGTSRQLKEAAMAMGQVVRDVIMDGPNHTYIAYLPQAHILEATIEVFLYLGGVRIGFATPFTLNESAPGLAEGTTCDIQLLRPTIMTTVPLVLDRIRKEMYAKLAARTPVSTDIFNYLIDYKSHWIQKGYETPIVNQLVCGKVRQQLGGKLQYMVVGSAPLSPQLQSLIKCAVNVTLLHGYGTTETCGACLCTDFKDLSYGRVGAPLNGVKIKLLDWEEGGYAATDKPHPRGEICVGGKLITNGYFRLDSLNEQSFYVDSQGLRWFMTGDIGEIYTDGTVRIIDRKKDLIKLSNGEFVSLGKVSAFPPCLSFQIESALKNDPYIDNICVVGDAIVNHLVALVQPNPKTLTTLCRQLNISDSTPLAEICGHPEVVKHIHDSLIETGIKDRHLHKKEIPTLITVCHQEWSPDNGCLTAAMKLKRIAIMDRHRKDIDTMFKAIKCNEKQPRVHSI</sequence>
<dbReference type="EMBL" id="CAJPVJ010002887">
    <property type="protein sequence ID" value="CAG2166918.1"/>
    <property type="molecule type" value="Genomic_DNA"/>
</dbReference>
<dbReference type="GO" id="GO:0030182">
    <property type="term" value="P:neuron differentiation"/>
    <property type="evidence" value="ECO:0007669"/>
    <property type="project" value="TreeGrafter"/>
</dbReference>